<dbReference type="GO" id="GO:0008140">
    <property type="term" value="F:cAMP response element binding protein binding"/>
    <property type="evidence" value="ECO:0007669"/>
    <property type="project" value="InterPro"/>
</dbReference>
<keyword evidence="6" id="KW-0805">Transcription regulation</keyword>
<keyword evidence="5" id="KW-0597">Phosphoprotein</keyword>
<keyword evidence="13" id="KW-1185">Reference proteome</keyword>
<dbReference type="PANTHER" id="PTHR13589:SF6">
    <property type="entry name" value="CREB-REGULATED TRANSCRIPTION COACTIVATOR 2"/>
    <property type="match status" value="1"/>
</dbReference>
<dbReference type="GO" id="GO:0005737">
    <property type="term" value="C:cytoplasm"/>
    <property type="evidence" value="ECO:0007669"/>
    <property type="project" value="UniProtKB-SubCell"/>
</dbReference>
<accession>A0A8C1LPF0</accession>
<name>A0A8C1LPF0_CYPCA</name>
<evidence type="ECO:0000313" key="12">
    <source>
        <dbReference type="Ensembl" id="ENSCCRP00010065766.1"/>
    </source>
</evidence>
<evidence type="ECO:0000259" key="11">
    <source>
        <dbReference type="Pfam" id="PF12884"/>
    </source>
</evidence>
<dbReference type="PANTHER" id="PTHR13589">
    <property type="entry name" value="CREB-REGULATED TRANSCRIPTION COACTIVATOR"/>
    <property type="match status" value="1"/>
</dbReference>
<sequence length="95" mass="10390">MSSAGAACGPAPGPNHGGSVPAPGASNPRKFSEKIALHTQRQAEETAAFQEVMMDLSSTRIYQRRRSDYHTLNTCLSQSLFDNLSAILFYLFKIQ</sequence>
<evidence type="ECO:0000256" key="6">
    <source>
        <dbReference type="ARBA" id="ARBA00023015"/>
    </source>
</evidence>
<reference evidence="12" key="1">
    <citation type="submission" date="2025-08" db="UniProtKB">
        <authorList>
            <consortium name="Ensembl"/>
        </authorList>
    </citation>
    <scope>IDENTIFICATION</scope>
</reference>
<feature type="domain" description="Transducer of regulated CREB activity N-terminal" evidence="11">
    <location>
        <begin position="27"/>
        <end position="78"/>
    </location>
</feature>
<dbReference type="Proteomes" id="UP000694427">
    <property type="component" value="Unplaced"/>
</dbReference>
<evidence type="ECO:0000256" key="7">
    <source>
        <dbReference type="ARBA" id="ARBA00023159"/>
    </source>
</evidence>
<dbReference type="GO" id="GO:0051289">
    <property type="term" value="P:protein homotetramerization"/>
    <property type="evidence" value="ECO:0007669"/>
    <property type="project" value="InterPro"/>
</dbReference>
<feature type="region of interest" description="Disordered" evidence="10">
    <location>
        <begin position="1"/>
        <end position="33"/>
    </location>
</feature>
<organism evidence="12 13">
    <name type="scientific">Cyprinus carpio</name>
    <name type="common">Common carp</name>
    <dbReference type="NCBI Taxonomy" id="7962"/>
    <lineage>
        <taxon>Eukaryota</taxon>
        <taxon>Metazoa</taxon>
        <taxon>Chordata</taxon>
        <taxon>Craniata</taxon>
        <taxon>Vertebrata</taxon>
        <taxon>Euteleostomi</taxon>
        <taxon>Actinopterygii</taxon>
        <taxon>Neopterygii</taxon>
        <taxon>Teleostei</taxon>
        <taxon>Ostariophysi</taxon>
        <taxon>Cypriniformes</taxon>
        <taxon>Cyprinidae</taxon>
        <taxon>Cyprininae</taxon>
        <taxon>Cyprinus</taxon>
    </lineage>
</organism>
<dbReference type="InterPro" id="IPR024786">
    <property type="entry name" value="TORC"/>
</dbReference>
<keyword evidence="7" id="KW-0010">Activator</keyword>
<proteinExistence type="inferred from homology"/>
<feature type="compositionally biased region" description="Low complexity" evidence="10">
    <location>
        <begin position="1"/>
        <end position="10"/>
    </location>
</feature>
<evidence type="ECO:0000256" key="2">
    <source>
        <dbReference type="ARBA" id="ARBA00004496"/>
    </source>
</evidence>
<dbReference type="Ensembl" id="ENSCCRT00010072434.1">
    <property type="protein sequence ID" value="ENSCCRP00010065766.1"/>
    <property type="gene ID" value="ENSCCRG00010028227.1"/>
</dbReference>
<evidence type="ECO:0000256" key="1">
    <source>
        <dbReference type="ARBA" id="ARBA00004123"/>
    </source>
</evidence>
<comment type="similarity">
    <text evidence="3">Belongs to the TORC family.</text>
</comment>
<evidence type="ECO:0000256" key="4">
    <source>
        <dbReference type="ARBA" id="ARBA00022490"/>
    </source>
</evidence>
<evidence type="ECO:0000256" key="10">
    <source>
        <dbReference type="SAM" id="MobiDB-lite"/>
    </source>
</evidence>
<keyword evidence="4" id="KW-0963">Cytoplasm</keyword>
<keyword evidence="8" id="KW-0804">Transcription</keyword>
<evidence type="ECO:0000256" key="8">
    <source>
        <dbReference type="ARBA" id="ARBA00023163"/>
    </source>
</evidence>
<keyword evidence="9" id="KW-0539">Nucleus</keyword>
<dbReference type="GO" id="GO:0005634">
    <property type="term" value="C:nucleus"/>
    <property type="evidence" value="ECO:0007669"/>
    <property type="project" value="UniProtKB-SubCell"/>
</dbReference>
<dbReference type="GO" id="GO:0045944">
    <property type="term" value="P:positive regulation of transcription by RNA polymerase II"/>
    <property type="evidence" value="ECO:0007669"/>
    <property type="project" value="TreeGrafter"/>
</dbReference>
<evidence type="ECO:0000256" key="5">
    <source>
        <dbReference type="ARBA" id="ARBA00022553"/>
    </source>
</evidence>
<comment type="subcellular location">
    <subcellularLocation>
        <location evidence="2">Cytoplasm</location>
    </subcellularLocation>
    <subcellularLocation>
        <location evidence="1">Nucleus</location>
    </subcellularLocation>
</comment>
<evidence type="ECO:0000313" key="13">
    <source>
        <dbReference type="Proteomes" id="UP000694427"/>
    </source>
</evidence>
<evidence type="ECO:0000256" key="3">
    <source>
        <dbReference type="ARBA" id="ARBA00007167"/>
    </source>
</evidence>
<evidence type="ECO:0000256" key="9">
    <source>
        <dbReference type="ARBA" id="ARBA00023242"/>
    </source>
</evidence>
<dbReference type="Pfam" id="PF12884">
    <property type="entry name" value="TORC_N"/>
    <property type="match status" value="1"/>
</dbReference>
<dbReference type="AlphaFoldDB" id="A0A8C1LPF0"/>
<reference evidence="12" key="2">
    <citation type="submission" date="2025-09" db="UniProtKB">
        <authorList>
            <consortium name="Ensembl"/>
        </authorList>
    </citation>
    <scope>IDENTIFICATION</scope>
</reference>
<protein>
    <recommendedName>
        <fullName evidence="11">Transducer of regulated CREB activity N-terminal domain-containing protein</fullName>
    </recommendedName>
</protein>
<dbReference type="InterPro" id="IPR024783">
    <property type="entry name" value="TORC_N"/>
</dbReference>